<evidence type="ECO:0000256" key="5">
    <source>
        <dbReference type="ARBA" id="ARBA00023136"/>
    </source>
</evidence>
<comment type="caution">
    <text evidence="7">The sequence shown here is derived from an EMBL/GenBank/DDBJ whole genome shotgun (WGS) entry which is preliminary data.</text>
</comment>
<evidence type="ECO:0000256" key="2">
    <source>
        <dbReference type="ARBA" id="ARBA00022475"/>
    </source>
</evidence>
<evidence type="ECO:0000256" key="3">
    <source>
        <dbReference type="ARBA" id="ARBA00022692"/>
    </source>
</evidence>
<reference evidence="7 8" key="1">
    <citation type="submission" date="2015-04" db="EMBL/GenBank/DDBJ databases">
        <title>Whole genome shotgun sequence of Sphingomonas changbaiensis NBRC 104936.</title>
        <authorList>
            <person name="Katano-Makiyama Y."/>
            <person name="Hosoyama A."/>
            <person name="Hashimoto M."/>
            <person name="Noguchi M."/>
            <person name="Tsuchikane K."/>
            <person name="Ohji S."/>
            <person name="Yamazoe A."/>
            <person name="Ichikawa N."/>
            <person name="Kimura A."/>
            <person name="Fujita N."/>
        </authorList>
    </citation>
    <scope>NUCLEOTIDE SEQUENCE [LARGE SCALE GENOMIC DNA]</scope>
    <source>
        <strain evidence="7 8">NBRC 104936</strain>
    </source>
</reference>
<keyword evidence="4 6" id="KW-1133">Transmembrane helix</keyword>
<feature type="transmembrane region" description="Helical" evidence="6">
    <location>
        <begin position="20"/>
        <end position="39"/>
    </location>
</feature>
<accession>A0A0E9MN38</accession>
<dbReference type="InterPro" id="IPR019108">
    <property type="entry name" value="Caa3_assmbl_CtaG-rel"/>
</dbReference>
<evidence type="ECO:0008006" key="9">
    <source>
        <dbReference type="Google" id="ProtNLM"/>
    </source>
</evidence>
<keyword evidence="5 6" id="KW-0472">Membrane</keyword>
<dbReference type="Proteomes" id="UP000033202">
    <property type="component" value="Unassembled WGS sequence"/>
</dbReference>
<evidence type="ECO:0000256" key="4">
    <source>
        <dbReference type="ARBA" id="ARBA00022989"/>
    </source>
</evidence>
<dbReference type="AlphaFoldDB" id="A0A0E9MN38"/>
<feature type="transmembrane region" description="Helical" evidence="6">
    <location>
        <begin position="135"/>
        <end position="154"/>
    </location>
</feature>
<evidence type="ECO:0000256" key="1">
    <source>
        <dbReference type="ARBA" id="ARBA00004651"/>
    </source>
</evidence>
<comment type="subcellular location">
    <subcellularLocation>
        <location evidence="1">Cell membrane</location>
        <topology evidence="1">Multi-pass membrane protein</topology>
    </subcellularLocation>
</comment>
<proteinExistence type="predicted"/>
<feature type="transmembrane region" description="Helical" evidence="6">
    <location>
        <begin position="96"/>
        <end position="115"/>
    </location>
</feature>
<gene>
    <name evidence="7" type="ORF">SCH01S_21_00380</name>
</gene>
<evidence type="ECO:0000256" key="6">
    <source>
        <dbReference type="SAM" id="Phobius"/>
    </source>
</evidence>
<dbReference type="STRING" id="1219043.SCH01S_21_00380"/>
<keyword evidence="8" id="KW-1185">Reference proteome</keyword>
<keyword evidence="2" id="KW-1003">Cell membrane</keyword>
<feature type="transmembrane region" description="Helical" evidence="6">
    <location>
        <begin position="166"/>
        <end position="186"/>
    </location>
</feature>
<dbReference type="RefSeq" id="WP_052733787.1">
    <property type="nucleotide sequence ID" value="NZ_BBWU01000021.1"/>
</dbReference>
<protein>
    <recommendedName>
        <fullName evidence="9">Cytochrome c oxidase assembly protein</fullName>
    </recommendedName>
</protein>
<organism evidence="7 8">
    <name type="scientific">Sphingomonas changbaiensis NBRC 104936</name>
    <dbReference type="NCBI Taxonomy" id="1219043"/>
    <lineage>
        <taxon>Bacteria</taxon>
        <taxon>Pseudomonadati</taxon>
        <taxon>Pseudomonadota</taxon>
        <taxon>Alphaproteobacteria</taxon>
        <taxon>Sphingomonadales</taxon>
        <taxon>Sphingomonadaceae</taxon>
        <taxon>Sphingomonas</taxon>
    </lineage>
</organism>
<evidence type="ECO:0000313" key="8">
    <source>
        <dbReference type="Proteomes" id="UP000033202"/>
    </source>
</evidence>
<feature type="transmembrane region" description="Helical" evidence="6">
    <location>
        <begin position="193"/>
        <end position="224"/>
    </location>
</feature>
<feature type="transmembrane region" description="Helical" evidence="6">
    <location>
        <begin position="244"/>
        <end position="265"/>
    </location>
</feature>
<name>A0A0E9MN38_9SPHN</name>
<dbReference type="GO" id="GO:0005886">
    <property type="term" value="C:plasma membrane"/>
    <property type="evidence" value="ECO:0007669"/>
    <property type="project" value="UniProtKB-SubCell"/>
</dbReference>
<feature type="transmembrane region" description="Helical" evidence="6">
    <location>
        <begin position="60"/>
        <end position="76"/>
    </location>
</feature>
<keyword evidence="3 6" id="KW-0812">Transmembrane</keyword>
<sequence length="279" mass="30187">MIALAILHAGVHHLPDEAPGWTWTPSVTLPLLVSALMYATGYIRLQRRAEGGRDQNRRNAWRFAAGWAVLALAIVSPLHEGGERSFTLHMIEHELIMVPAALLIASARPLAVMFWAMPVTLRQSLGGGARWWQRLADPVVATALQAAALILWHAPPLFDRALGHEGWHIAQHLSFLITALLFWWAMTRAAGRGALIAASCLFVTSLIGGGLGALMAFSTSPWYAGYAAMGMMPFGLTPAEDQQLAGLVMWIPGGMAHAGAALILLARLFRPRREADAIG</sequence>
<evidence type="ECO:0000313" key="7">
    <source>
        <dbReference type="EMBL" id="GAO38851.1"/>
    </source>
</evidence>
<dbReference type="EMBL" id="BBWU01000021">
    <property type="protein sequence ID" value="GAO38851.1"/>
    <property type="molecule type" value="Genomic_DNA"/>
</dbReference>
<dbReference type="Pfam" id="PF09678">
    <property type="entry name" value="Caa3_CtaG"/>
    <property type="match status" value="1"/>
</dbReference>